<sequence length="120" mass="13792">MSVSNVETIDIEQVNISACFFEKRDLWKNKQLKRGSKPLFDFCLDFGIRFEDLIEAGIIERKETPDNTALSDYQITAKGNEYLVAEYESFWVVGSKLEALDDFIEQYIHDMLVGRIAVAS</sequence>
<dbReference type="AlphaFoldDB" id="A0AAV5NZ10"/>
<comment type="caution">
    <text evidence="1">The sequence shown here is derived from an EMBL/GenBank/DDBJ whole genome shotgun (WGS) entry which is preliminary data.</text>
</comment>
<organism evidence="1 2">
    <name type="scientific">Vibrio penaeicida</name>
    <dbReference type="NCBI Taxonomy" id="104609"/>
    <lineage>
        <taxon>Bacteria</taxon>
        <taxon>Pseudomonadati</taxon>
        <taxon>Pseudomonadota</taxon>
        <taxon>Gammaproteobacteria</taxon>
        <taxon>Vibrionales</taxon>
        <taxon>Vibrionaceae</taxon>
        <taxon>Vibrio</taxon>
    </lineage>
</organism>
<gene>
    <name evidence="1" type="ORF">GCM10007932_49160</name>
</gene>
<dbReference type="RefSeq" id="WP_126606091.1">
    <property type="nucleotide sequence ID" value="NZ_AP025144.1"/>
</dbReference>
<keyword evidence="2" id="KW-1185">Reference proteome</keyword>
<evidence type="ECO:0000313" key="1">
    <source>
        <dbReference type="EMBL" id="GLQ75554.1"/>
    </source>
</evidence>
<accession>A0AAV5NZ10</accession>
<dbReference type="Proteomes" id="UP001156690">
    <property type="component" value="Unassembled WGS sequence"/>
</dbReference>
<proteinExistence type="predicted"/>
<dbReference type="EMBL" id="BSNX01000074">
    <property type="protein sequence ID" value="GLQ75554.1"/>
    <property type="molecule type" value="Genomic_DNA"/>
</dbReference>
<reference evidence="2" key="1">
    <citation type="journal article" date="2019" name="Int. J. Syst. Evol. Microbiol.">
        <title>The Global Catalogue of Microorganisms (GCM) 10K type strain sequencing project: providing services to taxonomists for standard genome sequencing and annotation.</title>
        <authorList>
            <consortium name="The Broad Institute Genomics Platform"/>
            <consortium name="The Broad Institute Genome Sequencing Center for Infectious Disease"/>
            <person name="Wu L."/>
            <person name="Ma J."/>
        </authorList>
    </citation>
    <scope>NUCLEOTIDE SEQUENCE [LARGE SCALE GENOMIC DNA]</scope>
    <source>
        <strain evidence="2">NBRC 15640</strain>
    </source>
</reference>
<protein>
    <submittedName>
        <fullName evidence="1">Uncharacterized protein</fullName>
    </submittedName>
</protein>
<evidence type="ECO:0000313" key="2">
    <source>
        <dbReference type="Proteomes" id="UP001156690"/>
    </source>
</evidence>
<name>A0AAV5NZ10_9VIBR</name>